<keyword evidence="4" id="KW-0411">Iron-sulfur</keyword>
<dbReference type="AlphaFoldDB" id="A0A0S4XPI3"/>
<reference evidence="6" key="1">
    <citation type="submission" date="2015-11" db="EMBL/GenBank/DDBJ databases">
        <authorList>
            <person name="Zhang Y."/>
            <person name="Guo Z."/>
        </authorList>
    </citation>
    <scope>NUCLEOTIDE SEQUENCE</scope>
    <source>
        <strain evidence="6">BN30871</strain>
    </source>
</reference>
<feature type="domain" description="4Fe-4S ferredoxin-type" evidence="5">
    <location>
        <begin position="83"/>
        <end position="112"/>
    </location>
</feature>
<keyword evidence="1" id="KW-0004">4Fe-4S</keyword>
<proteinExistence type="predicted"/>
<organism evidence="6">
    <name type="scientific">Sulfurovum sp. enrichment culture clone C5</name>
    <dbReference type="NCBI Taxonomy" id="497650"/>
    <lineage>
        <taxon>Bacteria</taxon>
        <taxon>Pseudomonadati</taxon>
        <taxon>Campylobacterota</taxon>
        <taxon>Epsilonproteobacteria</taxon>
        <taxon>Campylobacterales</taxon>
        <taxon>Sulfurovaceae</taxon>
        <taxon>Sulfurovum</taxon>
        <taxon>environmental samples</taxon>
    </lineage>
</organism>
<dbReference type="EMBL" id="FAXN01000064">
    <property type="protein sequence ID" value="CUV66141.1"/>
    <property type="molecule type" value="Genomic_DNA"/>
</dbReference>
<dbReference type="PANTHER" id="PTHR43177:SF3">
    <property type="entry name" value="PROTEIN NRFC HOMOLOG"/>
    <property type="match status" value="1"/>
</dbReference>
<keyword evidence="2" id="KW-0479">Metal-binding</keyword>
<dbReference type="InterPro" id="IPR050954">
    <property type="entry name" value="ET_IronSulfur_Cluster-Binding"/>
</dbReference>
<accession>A0A0S4XPI3</accession>
<dbReference type="GO" id="GO:0046872">
    <property type="term" value="F:metal ion binding"/>
    <property type="evidence" value="ECO:0007669"/>
    <property type="project" value="UniProtKB-KW"/>
</dbReference>
<name>A0A0S4XPI3_9BACT</name>
<dbReference type="PROSITE" id="PS00198">
    <property type="entry name" value="4FE4S_FER_1"/>
    <property type="match status" value="1"/>
</dbReference>
<evidence type="ECO:0000256" key="2">
    <source>
        <dbReference type="ARBA" id="ARBA00022723"/>
    </source>
</evidence>
<evidence type="ECO:0000259" key="5">
    <source>
        <dbReference type="PROSITE" id="PS51379"/>
    </source>
</evidence>
<gene>
    <name evidence="6" type="primary">psrB</name>
    <name evidence="6" type="ORF">BN3087_610001</name>
</gene>
<evidence type="ECO:0000256" key="4">
    <source>
        <dbReference type="ARBA" id="ARBA00023014"/>
    </source>
</evidence>
<dbReference type="InterPro" id="IPR017896">
    <property type="entry name" value="4Fe4S_Fe-S-bd"/>
</dbReference>
<dbReference type="Pfam" id="PF13247">
    <property type="entry name" value="Fer4_11"/>
    <property type="match status" value="1"/>
</dbReference>
<evidence type="ECO:0000256" key="3">
    <source>
        <dbReference type="ARBA" id="ARBA00023004"/>
    </source>
</evidence>
<sequence>MANYAMVLNFQNCIDCMACEAACKEENGIQLGIDKKRIWVGITEDSIFGRPYVNFYPSQCNHCQDAPCVEVCPTGASYFAEGGLVMVEQEKCILCKGCMEACPYDARFVNDKTVAVDKCTFCYDTRISRGETTTACQATCPTKVRTFGDLDSEDGEIVKLLKERRFFVLKEEEHTVPKLLYLVPEDENTALNSIGHKTKIYTWNEFKPLIEKATAKRRPQWKKVK</sequence>
<evidence type="ECO:0000256" key="1">
    <source>
        <dbReference type="ARBA" id="ARBA00022485"/>
    </source>
</evidence>
<protein>
    <submittedName>
        <fullName evidence="6">Polysulfide reductase/thiosulfate reductase subunit B</fullName>
    </submittedName>
</protein>
<feature type="domain" description="4Fe-4S ferredoxin-type" evidence="5">
    <location>
        <begin position="4"/>
        <end position="34"/>
    </location>
</feature>
<dbReference type="Gene3D" id="3.30.70.20">
    <property type="match status" value="2"/>
</dbReference>
<dbReference type="PANTHER" id="PTHR43177">
    <property type="entry name" value="PROTEIN NRFC"/>
    <property type="match status" value="1"/>
</dbReference>
<keyword evidence="3" id="KW-0408">Iron</keyword>
<dbReference type="GO" id="GO:0051539">
    <property type="term" value="F:4 iron, 4 sulfur cluster binding"/>
    <property type="evidence" value="ECO:0007669"/>
    <property type="project" value="UniProtKB-KW"/>
</dbReference>
<evidence type="ECO:0000313" key="6">
    <source>
        <dbReference type="EMBL" id="CUV66141.1"/>
    </source>
</evidence>
<dbReference type="InterPro" id="IPR017900">
    <property type="entry name" value="4Fe4S_Fe_S_CS"/>
</dbReference>
<feature type="domain" description="4Fe-4S ferredoxin-type" evidence="5">
    <location>
        <begin position="49"/>
        <end position="82"/>
    </location>
</feature>
<dbReference type="CDD" id="cd10551">
    <property type="entry name" value="PsrB"/>
    <property type="match status" value="1"/>
</dbReference>
<dbReference type="PROSITE" id="PS51379">
    <property type="entry name" value="4FE4S_FER_2"/>
    <property type="match status" value="3"/>
</dbReference>
<dbReference type="SUPFAM" id="SSF54862">
    <property type="entry name" value="4Fe-4S ferredoxins"/>
    <property type="match status" value="1"/>
</dbReference>